<gene>
    <name evidence="2" type="ORF">SAMN06297251_11956</name>
</gene>
<dbReference type="SUPFAM" id="SSF48452">
    <property type="entry name" value="TPR-like"/>
    <property type="match status" value="1"/>
</dbReference>
<dbReference type="Gene3D" id="1.25.40.10">
    <property type="entry name" value="Tetratricopeptide repeat domain"/>
    <property type="match status" value="1"/>
</dbReference>
<evidence type="ECO:0000256" key="1">
    <source>
        <dbReference type="SAM" id="MobiDB-lite"/>
    </source>
</evidence>
<dbReference type="InterPro" id="IPR011990">
    <property type="entry name" value="TPR-like_helical_dom_sf"/>
</dbReference>
<evidence type="ECO:0000313" key="2">
    <source>
        <dbReference type="EMBL" id="SMD02894.1"/>
    </source>
</evidence>
<keyword evidence="3" id="KW-1185">Reference proteome</keyword>
<dbReference type="SMART" id="SM00028">
    <property type="entry name" value="TPR"/>
    <property type="match status" value="3"/>
</dbReference>
<sequence>MVRPAPDQDPEAPPEAFGGPLTGDEQAAEEAPAADTPSEEAQAPEGESEAERIDRLFAELKRTADQREAQRIAGRIERSWRNSGSATVDLLMRRAAQAIGHKQGAVALDVLDQALVLDPDFTEAWNRRATAHFGLGDLGKSLADIEQVLAREPRHWGAMMGLALILERTGREAQALTAYQEVLNVYPALKSAQDAVGRLSEKLTGPEI</sequence>
<dbReference type="EMBL" id="FWXR01000019">
    <property type="protein sequence ID" value="SMD02894.1"/>
    <property type="molecule type" value="Genomic_DNA"/>
</dbReference>
<protein>
    <submittedName>
        <fullName evidence="2">Tetratricopeptide repeat-containing protein</fullName>
    </submittedName>
</protein>
<dbReference type="STRING" id="937218.SAMN06297251_11956"/>
<proteinExistence type="predicted"/>
<dbReference type="Proteomes" id="UP000192656">
    <property type="component" value="Unassembled WGS sequence"/>
</dbReference>
<feature type="region of interest" description="Disordered" evidence="1">
    <location>
        <begin position="1"/>
        <end position="50"/>
    </location>
</feature>
<dbReference type="InterPro" id="IPR019734">
    <property type="entry name" value="TPR_rpt"/>
</dbReference>
<reference evidence="2 3" key="1">
    <citation type="submission" date="2017-04" db="EMBL/GenBank/DDBJ databases">
        <authorList>
            <person name="Afonso C.L."/>
            <person name="Miller P.J."/>
            <person name="Scott M.A."/>
            <person name="Spackman E."/>
            <person name="Goraichik I."/>
            <person name="Dimitrov K.M."/>
            <person name="Suarez D.L."/>
            <person name="Swayne D.E."/>
        </authorList>
    </citation>
    <scope>NUCLEOTIDE SEQUENCE [LARGE SCALE GENOMIC DNA]</scope>
    <source>
        <strain evidence="2 3">CGMCC 1.10972</strain>
    </source>
</reference>
<organism evidence="2 3">
    <name type="scientific">Fulvimarina manganoxydans</name>
    <dbReference type="NCBI Taxonomy" id="937218"/>
    <lineage>
        <taxon>Bacteria</taxon>
        <taxon>Pseudomonadati</taxon>
        <taxon>Pseudomonadota</taxon>
        <taxon>Alphaproteobacteria</taxon>
        <taxon>Hyphomicrobiales</taxon>
        <taxon>Aurantimonadaceae</taxon>
        <taxon>Fulvimarina</taxon>
    </lineage>
</organism>
<evidence type="ECO:0000313" key="3">
    <source>
        <dbReference type="Proteomes" id="UP000192656"/>
    </source>
</evidence>
<feature type="compositionally biased region" description="Low complexity" evidence="1">
    <location>
        <begin position="29"/>
        <end position="41"/>
    </location>
</feature>
<dbReference type="AlphaFoldDB" id="A0A1W2DZH1"/>
<name>A0A1W2DZH1_9HYPH</name>
<dbReference type="Pfam" id="PF13432">
    <property type="entry name" value="TPR_16"/>
    <property type="match status" value="1"/>
</dbReference>
<accession>A0A1W2DZH1</accession>